<evidence type="ECO:0000256" key="1">
    <source>
        <dbReference type="SAM" id="Phobius"/>
    </source>
</evidence>
<organism evidence="3 4">
    <name type="scientific">Sanguibacter gelidistatuariae</name>
    <dbReference type="NCBI Taxonomy" id="1814289"/>
    <lineage>
        <taxon>Bacteria</taxon>
        <taxon>Bacillati</taxon>
        <taxon>Actinomycetota</taxon>
        <taxon>Actinomycetes</taxon>
        <taxon>Micrococcales</taxon>
        <taxon>Sanguibacteraceae</taxon>
        <taxon>Sanguibacter</taxon>
    </lineage>
</organism>
<name>A0A1G6JDL5_9MICO</name>
<gene>
    <name evidence="3" type="ORF">SAMN05216410_1313</name>
</gene>
<feature type="domain" description="Protein-glutamine gamma-glutamyltransferase-like C-terminal" evidence="2">
    <location>
        <begin position="169"/>
        <end position="238"/>
    </location>
</feature>
<evidence type="ECO:0000259" key="2">
    <source>
        <dbReference type="Pfam" id="PF13559"/>
    </source>
</evidence>
<accession>A0A1G6JDL5</accession>
<protein>
    <recommendedName>
        <fullName evidence="2">Protein-glutamine gamma-glutamyltransferase-like C-terminal domain-containing protein</fullName>
    </recommendedName>
</protein>
<evidence type="ECO:0000313" key="4">
    <source>
        <dbReference type="Proteomes" id="UP000199039"/>
    </source>
</evidence>
<evidence type="ECO:0000313" key="3">
    <source>
        <dbReference type="EMBL" id="SDC16769.1"/>
    </source>
</evidence>
<keyword evidence="1" id="KW-0472">Membrane</keyword>
<proteinExistence type="predicted"/>
<dbReference type="OrthoDB" id="5198230at2"/>
<dbReference type="Pfam" id="PF13559">
    <property type="entry name" value="DUF4129"/>
    <property type="match status" value="1"/>
</dbReference>
<reference evidence="3 4" key="1">
    <citation type="submission" date="2016-09" db="EMBL/GenBank/DDBJ databases">
        <authorList>
            <person name="Capua I."/>
            <person name="De Benedictis P."/>
            <person name="Joannis T."/>
            <person name="Lombin L.H."/>
            <person name="Cattoli G."/>
        </authorList>
    </citation>
    <scope>NUCLEOTIDE SEQUENCE [LARGE SCALE GENOMIC DNA]</scope>
    <source>
        <strain evidence="3 4">ISLP-3</strain>
    </source>
</reference>
<dbReference type="RefSeq" id="WP_139185749.1">
    <property type="nucleotide sequence ID" value="NZ_FMYH01000002.1"/>
</dbReference>
<keyword evidence="1" id="KW-1133">Transmembrane helix</keyword>
<dbReference type="InterPro" id="IPR025403">
    <property type="entry name" value="TgpA-like_C"/>
</dbReference>
<keyword evidence="1" id="KW-0812">Transmembrane</keyword>
<dbReference type="STRING" id="1814289.SAMN05216410_1313"/>
<feature type="transmembrane region" description="Helical" evidence="1">
    <location>
        <begin position="21"/>
        <end position="41"/>
    </location>
</feature>
<dbReference type="EMBL" id="FMYH01000002">
    <property type="protein sequence ID" value="SDC16769.1"/>
    <property type="molecule type" value="Genomic_DNA"/>
</dbReference>
<dbReference type="AlphaFoldDB" id="A0A1G6JDL5"/>
<keyword evidence="4" id="KW-1185">Reference proteome</keyword>
<sequence>MSHQPRTPDELIRAARGPRRTALAVAAATILLLVVVAGAALSGDWSLDPGPAPTMTLETVPPTTEPTAAPPMFDPGDGATNEWGSRVVSIVLTVAAALLAAFLLYRAALWVRRTLLPWLATRRDRPTDAAPQPTIDLEVVPLSALREAATHAETLLREGEHSTDAIIAAWLALEDAAVRSGATRGAAQTPTEFTVAVLGTTPASPQAVTELLGLYHLARFAHTDMTAAQVAAAGAALRRLTEDFSNAPADEGAPA</sequence>
<dbReference type="Proteomes" id="UP000199039">
    <property type="component" value="Unassembled WGS sequence"/>
</dbReference>
<feature type="transmembrane region" description="Helical" evidence="1">
    <location>
        <begin position="83"/>
        <end position="105"/>
    </location>
</feature>